<feature type="compositionally biased region" description="Low complexity" evidence="1">
    <location>
        <begin position="87"/>
        <end position="97"/>
    </location>
</feature>
<evidence type="ECO:0000313" key="2">
    <source>
        <dbReference type="EMBL" id="RZC76247.1"/>
    </source>
</evidence>
<feature type="region of interest" description="Disordered" evidence="1">
    <location>
        <begin position="78"/>
        <end position="97"/>
    </location>
</feature>
<reference evidence="2 3" key="1">
    <citation type="journal article" date="2018" name="Science">
        <title>The opium poppy genome and morphinan production.</title>
        <authorList>
            <person name="Guo L."/>
            <person name="Winzer T."/>
            <person name="Yang X."/>
            <person name="Li Y."/>
            <person name="Ning Z."/>
            <person name="He Z."/>
            <person name="Teodor R."/>
            <person name="Lu Y."/>
            <person name="Bowser T.A."/>
            <person name="Graham I.A."/>
            <person name="Ye K."/>
        </authorList>
    </citation>
    <scope>NUCLEOTIDE SEQUENCE [LARGE SCALE GENOMIC DNA]</scope>
    <source>
        <strain evidence="3">cv. HN1</strain>
        <tissue evidence="2">Leaves</tissue>
    </source>
</reference>
<accession>A0A4Y7KTY5</accession>
<dbReference type="EMBL" id="CM010723">
    <property type="protein sequence ID" value="RZC76247.1"/>
    <property type="molecule type" value="Genomic_DNA"/>
</dbReference>
<proteinExistence type="predicted"/>
<protein>
    <submittedName>
        <fullName evidence="2">Uncharacterized protein</fullName>
    </submittedName>
</protein>
<evidence type="ECO:0000256" key="1">
    <source>
        <dbReference type="SAM" id="MobiDB-lite"/>
    </source>
</evidence>
<evidence type="ECO:0000313" key="3">
    <source>
        <dbReference type="Proteomes" id="UP000316621"/>
    </source>
</evidence>
<dbReference type="Proteomes" id="UP000316621">
    <property type="component" value="Chromosome 9"/>
</dbReference>
<keyword evidence="3" id="KW-1185">Reference proteome</keyword>
<sequence length="97" mass="11479">MAGKNSTPYQTLSLYCFVRHYSKLYILTSLLYHRHTSRRRLTFFYQIVKLWSEILRQSRYDQHMNLIHEVIKVVVRGQNDSSDDTTSDSGTSTTIFL</sequence>
<name>A0A4Y7KTY5_PAPSO</name>
<dbReference type="Gramene" id="RZC76247">
    <property type="protein sequence ID" value="RZC76247"/>
    <property type="gene ID" value="C5167_000342"/>
</dbReference>
<gene>
    <name evidence="2" type="ORF">C5167_000342</name>
</gene>
<organism evidence="2 3">
    <name type="scientific">Papaver somniferum</name>
    <name type="common">Opium poppy</name>
    <dbReference type="NCBI Taxonomy" id="3469"/>
    <lineage>
        <taxon>Eukaryota</taxon>
        <taxon>Viridiplantae</taxon>
        <taxon>Streptophyta</taxon>
        <taxon>Embryophyta</taxon>
        <taxon>Tracheophyta</taxon>
        <taxon>Spermatophyta</taxon>
        <taxon>Magnoliopsida</taxon>
        <taxon>Ranunculales</taxon>
        <taxon>Papaveraceae</taxon>
        <taxon>Papaveroideae</taxon>
        <taxon>Papaver</taxon>
    </lineage>
</organism>
<dbReference type="AlphaFoldDB" id="A0A4Y7KTY5"/>